<proteinExistence type="inferred from homology"/>
<accession>A0A840TWN0</accession>
<dbReference type="Gene3D" id="2.40.37.20">
    <property type="entry name" value="D-serine dehydratase-like domain"/>
    <property type="match status" value="1"/>
</dbReference>
<comment type="caution">
    <text evidence="4">The sequence shown here is derived from an EMBL/GenBank/DDBJ whole genome shotgun (WGS) entry which is preliminary data.</text>
</comment>
<comment type="similarity">
    <text evidence="1">Belongs to the DSD1 family.</text>
</comment>
<dbReference type="RefSeq" id="WP_184174528.1">
    <property type="nucleotide sequence ID" value="NZ_JACHGF010000003.1"/>
</dbReference>
<reference evidence="4 5" key="1">
    <citation type="submission" date="2020-08" db="EMBL/GenBank/DDBJ databases">
        <title>Genomic Encyclopedia of Type Strains, Phase IV (KMG-IV): sequencing the most valuable type-strain genomes for metagenomic binning, comparative biology and taxonomic classification.</title>
        <authorList>
            <person name="Goeker M."/>
        </authorList>
    </citation>
    <scope>NUCLEOTIDE SEQUENCE [LARGE SCALE GENOMIC DNA]</scope>
    <source>
        <strain evidence="4 5">DSM 105074</strain>
    </source>
</reference>
<dbReference type="GO" id="GO:0008721">
    <property type="term" value="F:D-serine ammonia-lyase activity"/>
    <property type="evidence" value="ECO:0007669"/>
    <property type="project" value="TreeGrafter"/>
</dbReference>
<dbReference type="PANTHER" id="PTHR28004">
    <property type="entry name" value="ZGC:162816-RELATED"/>
    <property type="match status" value="1"/>
</dbReference>
<organism evidence="4 5">
    <name type="scientific">Rhabdobacter roseus</name>
    <dbReference type="NCBI Taxonomy" id="1655419"/>
    <lineage>
        <taxon>Bacteria</taxon>
        <taxon>Pseudomonadati</taxon>
        <taxon>Bacteroidota</taxon>
        <taxon>Cytophagia</taxon>
        <taxon>Cytophagales</taxon>
        <taxon>Cytophagaceae</taxon>
        <taxon>Rhabdobacter</taxon>
    </lineage>
</organism>
<dbReference type="AlphaFoldDB" id="A0A840TWN0"/>
<sequence length="371" mass="41215">MNEPAAWYLIQNLDELDTPALVIYPERVRENIGRLKSQIDDPARLRPHVKTNKSADATRLLLAEGIQQFKCATIAEAEMLAQAGAADVLLAYQPVGPKVGRFLELIARYPRTYFACLVDHLPAAERISEQATLRQLRVPVYVDLNVGMNRTGIRPGAEAVALYEACAQLPGVEPVGLHAYDGHIHESDLDERRRRYEAAFAPVDAMLGTLGQKGYLPKLVAGGTPTFPFLAARGDAVCSPGTFLYWDKGYQDLYPEQDFLPAALVLARIISRPSPRTLCLDLGYKAVASENPLDRRVFFLNAPELRMLSHSEEHLVVEAREGHSYQVGEVLYGLPIHICPTCAAYERALTVENGWVNGQWEITARDRRIGV</sequence>
<dbReference type="InterPro" id="IPR001608">
    <property type="entry name" value="Ala_racemase_N"/>
</dbReference>
<dbReference type="GO" id="GO:0036088">
    <property type="term" value="P:D-serine catabolic process"/>
    <property type="evidence" value="ECO:0007669"/>
    <property type="project" value="TreeGrafter"/>
</dbReference>
<evidence type="ECO:0000259" key="3">
    <source>
        <dbReference type="SMART" id="SM01119"/>
    </source>
</evidence>
<evidence type="ECO:0000313" key="5">
    <source>
        <dbReference type="Proteomes" id="UP000557307"/>
    </source>
</evidence>
<dbReference type="SUPFAM" id="SSF51419">
    <property type="entry name" value="PLP-binding barrel"/>
    <property type="match status" value="1"/>
</dbReference>
<dbReference type="Pfam" id="PF01168">
    <property type="entry name" value="Ala_racemase_N"/>
    <property type="match status" value="1"/>
</dbReference>
<dbReference type="Gene3D" id="3.20.20.10">
    <property type="entry name" value="Alanine racemase"/>
    <property type="match status" value="1"/>
</dbReference>
<dbReference type="CDD" id="cd06821">
    <property type="entry name" value="PLPDE_III_D-TA"/>
    <property type="match status" value="1"/>
</dbReference>
<dbReference type="EMBL" id="JACHGF010000003">
    <property type="protein sequence ID" value="MBB5284608.1"/>
    <property type="molecule type" value="Genomic_DNA"/>
</dbReference>
<dbReference type="Proteomes" id="UP000557307">
    <property type="component" value="Unassembled WGS sequence"/>
</dbReference>
<dbReference type="SMART" id="SM01119">
    <property type="entry name" value="D-ser_dehydrat"/>
    <property type="match status" value="1"/>
</dbReference>
<name>A0A840TWN0_9BACT</name>
<evidence type="ECO:0000313" key="4">
    <source>
        <dbReference type="EMBL" id="MBB5284608.1"/>
    </source>
</evidence>
<protein>
    <submittedName>
        <fullName evidence="4">D-serine deaminase-like pyridoxal phosphate-dependent protein</fullName>
    </submittedName>
</protein>
<gene>
    <name evidence="4" type="ORF">HNQ92_002751</name>
</gene>
<dbReference type="InterPro" id="IPR051466">
    <property type="entry name" value="D-amino_acid_metab_enzyme"/>
</dbReference>
<dbReference type="InterPro" id="IPR026956">
    <property type="entry name" value="D-ser_dehydrat-like_dom"/>
</dbReference>
<keyword evidence="2" id="KW-0456">Lyase</keyword>
<evidence type="ECO:0000256" key="1">
    <source>
        <dbReference type="ARBA" id="ARBA00005323"/>
    </source>
</evidence>
<dbReference type="InterPro" id="IPR029066">
    <property type="entry name" value="PLP-binding_barrel"/>
</dbReference>
<dbReference type="Pfam" id="PF14031">
    <property type="entry name" value="D-ser_dehydrat"/>
    <property type="match status" value="1"/>
</dbReference>
<keyword evidence="5" id="KW-1185">Reference proteome</keyword>
<dbReference type="PANTHER" id="PTHR28004:SF2">
    <property type="entry name" value="D-SERINE DEHYDRATASE"/>
    <property type="match status" value="1"/>
</dbReference>
<evidence type="ECO:0000256" key="2">
    <source>
        <dbReference type="ARBA" id="ARBA00023239"/>
    </source>
</evidence>
<dbReference type="InterPro" id="IPR042208">
    <property type="entry name" value="D-ser_dehydrat-like_sf"/>
</dbReference>
<feature type="domain" description="D-serine dehydratase-like" evidence="3">
    <location>
        <begin position="262"/>
        <end position="352"/>
    </location>
</feature>